<keyword evidence="2" id="KW-1185">Reference proteome</keyword>
<organism evidence="1 2">
    <name type="scientific">Staurois parvus</name>
    <dbReference type="NCBI Taxonomy" id="386267"/>
    <lineage>
        <taxon>Eukaryota</taxon>
        <taxon>Metazoa</taxon>
        <taxon>Chordata</taxon>
        <taxon>Craniata</taxon>
        <taxon>Vertebrata</taxon>
        <taxon>Euteleostomi</taxon>
        <taxon>Amphibia</taxon>
        <taxon>Batrachia</taxon>
        <taxon>Anura</taxon>
        <taxon>Neobatrachia</taxon>
        <taxon>Ranoidea</taxon>
        <taxon>Ranidae</taxon>
        <taxon>Staurois</taxon>
    </lineage>
</organism>
<gene>
    <name evidence="1" type="ORF">SPARVUS_LOCUS15299598</name>
</gene>
<protein>
    <submittedName>
        <fullName evidence="1">Uncharacterized protein</fullName>
    </submittedName>
</protein>
<name>A0ABN9H2H9_9NEOB</name>
<evidence type="ECO:0000313" key="2">
    <source>
        <dbReference type="Proteomes" id="UP001162483"/>
    </source>
</evidence>
<evidence type="ECO:0000313" key="1">
    <source>
        <dbReference type="EMBL" id="CAI9615845.1"/>
    </source>
</evidence>
<accession>A0ABN9H2H9</accession>
<sequence length="63" mass="7096">MSWYTDTLRVPFTGTKRPHEVWRSLAIDFADSWPRSVILCGLPLRGGVAVVPSFPLCYNTINS</sequence>
<comment type="caution">
    <text evidence="1">The sequence shown here is derived from an EMBL/GenBank/DDBJ whole genome shotgun (WGS) entry which is preliminary data.</text>
</comment>
<reference evidence="1" key="1">
    <citation type="submission" date="2023-05" db="EMBL/GenBank/DDBJ databases">
        <authorList>
            <person name="Stuckert A."/>
        </authorList>
    </citation>
    <scope>NUCLEOTIDE SEQUENCE</scope>
</reference>
<proteinExistence type="predicted"/>
<dbReference type="EMBL" id="CATNWA010019947">
    <property type="protein sequence ID" value="CAI9615845.1"/>
    <property type="molecule type" value="Genomic_DNA"/>
</dbReference>
<dbReference type="Proteomes" id="UP001162483">
    <property type="component" value="Unassembled WGS sequence"/>
</dbReference>